<gene>
    <name evidence="2" type="ORF">MCOR_28794</name>
</gene>
<evidence type="ECO:0000259" key="1">
    <source>
        <dbReference type="Pfam" id="PF20266"/>
    </source>
</evidence>
<protein>
    <recommendedName>
        <fullName evidence="1">Mab-21-like HhH/H2TH-like domain-containing protein</fullName>
    </recommendedName>
</protein>
<evidence type="ECO:0000313" key="2">
    <source>
        <dbReference type="EMBL" id="CAC5393989.1"/>
    </source>
</evidence>
<dbReference type="InterPro" id="IPR046906">
    <property type="entry name" value="Mab-21_HhH/H2TH-like"/>
</dbReference>
<dbReference type="EMBL" id="CACVKT020005246">
    <property type="protein sequence ID" value="CAC5393989.1"/>
    <property type="molecule type" value="Genomic_DNA"/>
</dbReference>
<reference evidence="2 3" key="1">
    <citation type="submission" date="2020-06" db="EMBL/GenBank/DDBJ databases">
        <authorList>
            <person name="Li R."/>
            <person name="Bekaert M."/>
        </authorList>
    </citation>
    <scope>NUCLEOTIDE SEQUENCE [LARGE SCALE GENOMIC DNA]</scope>
    <source>
        <strain evidence="3">wild</strain>
    </source>
</reference>
<dbReference type="Gene3D" id="1.10.1410.40">
    <property type="match status" value="1"/>
</dbReference>
<organism evidence="2 3">
    <name type="scientific">Mytilus coruscus</name>
    <name type="common">Sea mussel</name>
    <dbReference type="NCBI Taxonomy" id="42192"/>
    <lineage>
        <taxon>Eukaryota</taxon>
        <taxon>Metazoa</taxon>
        <taxon>Spiralia</taxon>
        <taxon>Lophotrochozoa</taxon>
        <taxon>Mollusca</taxon>
        <taxon>Bivalvia</taxon>
        <taxon>Autobranchia</taxon>
        <taxon>Pteriomorphia</taxon>
        <taxon>Mytilida</taxon>
        <taxon>Mytiloidea</taxon>
        <taxon>Mytilidae</taxon>
        <taxon>Mytilinae</taxon>
        <taxon>Mytilus</taxon>
    </lineage>
</organism>
<dbReference type="SMART" id="SM01265">
    <property type="entry name" value="Mab-21"/>
    <property type="match status" value="1"/>
</dbReference>
<dbReference type="AlphaFoldDB" id="A0A6J8CFH3"/>
<dbReference type="Pfam" id="PF20266">
    <property type="entry name" value="Mab-21_C"/>
    <property type="match status" value="1"/>
</dbReference>
<accession>A0A6J8CFH3</accession>
<dbReference type="OrthoDB" id="6112914at2759"/>
<evidence type="ECO:0000313" key="3">
    <source>
        <dbReference type="Proteomes" id="UP000507470"/>
    </source>
</evidence>
<proteinExistence type="predicted"/>
<dbReference type="Proteomes" id="UP000507470">
    <property type="component" value="Unassembled WGS sequence"/>
</dbReference>
<dbReference type="InterPro" id="IPR024810">
    <property type="entry name" value="MAB21L/cGLR"/>
</dbReference>
<dbReference type="PANTHER" id="PTHR10656">
    <property type="entry name" value="CELL FATE DETERMINING PROTEIN MAB21-RELATED"/>
    <property type="match status" value="1"/>
</dbReference>
<name>A0A6J8CFH3_MYTCO</name>
<dbReference type="PANTHER" id="PTHR10656:SF69">
    <property type="entry name" value="MAB-21-LIKE HHH_H2TH-LIKE DOMAIN-CONTAINING PROTEIN"/>
    <property type="match status" value="1"/>
</dbReference>
<sequence length="432" mass="49297">MQNSPNILSNPSINCANDIEVDSPHDTIVYHAYDTDNVFHPDTFLDSEEIRKPLKCKSNNSVMRASTEHTIVSELTFFLGHLYNVLSMILSKKEVAMTRIFCDFRDSVSDNFIDKRSVIGGSVGEGIYDPEDDIDVLFILKWIDTTFEIPKTVLPGAGCILIVDTNTAYPGYVYLKVHSGLEFELISKCVKRERSTLYLSSHLFKLNLFEEAHICKHNCSDESECALSLTYALGPCQANELLASFPRKNNRWLPEDLVFTIKESVLLVPEGYPDSPDCEILWQLTFVLASKVIVRSFSHVQLLTYVLLKIYIKQKLAKDFSTTNVVSLSYVIKTVMFWVMEESTESWASSNFLANFLSCFNKLAYCISAGNMPDFFIPEVNIIEKNETILDLKSEIKEWIPTEKDLWSTVLKQYCFHLDDYSLANKESNFIL</sequence>
<keyword evidence="3" id="KW-1185">Reference proteome</keyword>
<feature type="domain" description="Mab-21-like HhH/H2TH-like" evidence="1">
    <location>
        <begin position="323"/>
        <end position="386"/>
    </location>
</feature>